<keyword evidence="2" id="KW-1185">Reference proteome</keyword>
<gene>
    <name evidence="1" type="ORF">SAMN04487941_3325</name>
</gene>
<accession>A0A1I7K2N5</accession>
<evidence type="ECO:0000313" key="2">
    <source>
        <dbReference type="Proteomes" id="UP000182491"/>
    </source>
</evidence>
<dbReference type="Proteomes" id="UP000182491">
    <property type="component" value="Unassembled WGS sequence"/>
</dbReference>
<dbReference type="OrthoDB" id="848102at2"/>
<organism evidence="1 2">
    <name type="scientific">Pontibacter akesuensis</name>
    <dbReference type="NCBI Taxonomy" id="388950"/>
    <lineage>
        <taxon>Bacteria</taxon>
        <taxon>Pseudomonadati</taxon>
        <taxon>Bacteroidota</taxon>
        <taxon>Cytophagia</taxon>
        <taxon>Cytophagales</taxon>
        <taxon>Hymenobacteraceae</taxon>
        <taxon>Pontibacter</taxon>
    </lineage>
</organism>
<dbReference type="RefSeq" id="WP_068837064.1">
    <property type="nucleotide sequence ID" value="NZ_BMXC01000004.1"/>
</dbReference>
<dbReference type="PROSITE" id="PS51257">
    <property type="entry name" value="PROKAR_LIPOPROTEIN"/>
    <property type="match status" value="1"/>
</dbReference>
<dbReference type="STRING" id="388950.GCA_001611675_00907"/>
<sequence>MKKNTLRTFGLCLGLLGLFSCEQENMVEPDLAGVAVQPAAEPGYYTIDFEQFTAENPENLPFISEVSGAYGVVGVHNMLRTSSGAWQETNVARIYDAMNPTGDDAHDLGQPKQLGKMLIANQYTEAYIAANPDAIDGVNGRIAGPNDNAWGAKMNLDFSKAKGAVTMRSITVVDIDTDDNENQSYVMLTTTDGNTHKFDLEMYSTEGYPQVVDLKGITNVVKLEVMFDGEGIVGSGAIDNIVFKVVETTPPPAAPYGCTLTQGYWKNHASGKKYDATWDGMEDDVFYNSDQTYLQVLNTAPKGGNAYYILAHQFIAAKLNMKKASSTPEVTAAFEKAMSYFEDATPANPYATVSKEMLVEWAGILADYNEGKTGPGHCD</sequence>
<evidence type="ECO:0000313" key="1">
    <source>
        <dbReference type="EMBL" id="SFU91687.1"/>
    </source>
</evidence>
<reference evidence="2" key="1">
    <citation type="submission" date="2016-10" db="EMBL/GenBank/DDBJ databases">
        <authorList>
            <person name="Varghese N."/>
        </authorList>
    </citation>
    <scope>NUCLEOTIDE SEQUENCE [LARGE SCALE GENOMIC DNA]</scope>
    <source>
        <strain evidence="2">DSM 18820</strain>
    </source>
</reference>
<protein>
    <submittedName>
        <fullName evidence="1">Uncharacterized protein</fullName>
    </submittedName>
</protein>
<dbReference type="EMBL" id="FPCA01000004">
    <property type="protein sequence ID" value="SFU91687.1"/>
    <property type="molecule type" value="Genomic_DNA"/>
</dbReference>
<dbReference type="AlphaFoldDB" id="A0A1I7K2N5"/>
<proteinExistence type="predicted"/>
<name>A0A1I7K2N5_9BACT</name>